<keyword evidence="2" id="KW-1185">Reference proteome</keyword>
<reference evidence="2" key="1">
    <citation type="journal article" date="2019" name="Int. J. Syst. Evol. Microbiol.">
        <title>The Global Catalogue of Microorganisms (GCM) 10K type strain sequencing project: providing services to taxonomists for standard genome sequencing and annotation.</title>
        <authorList>
            <consortium name="The Broad Institute Genomics Platform"/>
            <consortium name="The Broad Institute Genome Sequencing Center for Infectious Disease"/>
            <person name="Wu L."/>
            <person name="Ma J."/>
        </authorList>
    </citation>
    <scope>NUCLEOTIDE SEQUENCE [LARGE SCALE GENOMIC DNA]</scope>
    <source>
        <strain evidence="2">CGMCC 4.5798</strain>
    </source>
</reference>
<name>A0ABW0S1M4_9BURK</name>
<sequence length="90" mass="9928">METFTQPKITGYRQLSEEEVALMNEGKALAEQCGAYIAKLRARDAEIAKTPPTTGEAPRTLDQRWISIGATDLQRGFMAVIRGIAQPTTF</sequence>
<gene>
    <name evidence="1" type="ORF">ACFPO9_19645</name>
</gene>
<protein>
    <submittedName>
        <fullName evidence="1">Uncharacterized protein</fullName>
    </submittedName>
</protein>
<evidence type="ECO:0000313" key="2">
    <source>
        <dbReference type="Proteomes" id="UP001596086"/>
    </source>
</evidence>
<comment type="caution">
    <text evidence="1">The sequence shown here is derived from an EMBL/GenBank/DDBJ whole genome shotgun (WGS) entry which is preliminary data.</text>
</comment>
<dbReference type="Proteomes" id="UP001596086">
    <property type="component" value="Unassembled WGS sequence"/>
</dbReference>
<dbReference type="EMBL" id="JBHSMZ010000016">
    <property type="protein sequence ID" value="MFC5550737.1"/>
    <property type="molecule type" value="Genomic_DNA"/>
</dbReference>
<evidence type="ECO:0000313" key="1">
    <source>
        <dbReference type="EMBL" id="MFC5550737.1"/>
    </source>
</evidence>
<proteinExistence type="predicted"/>
<organism evidence="1 2">
    <name type="scientific">Massilia aerilata</name>
    <dbReference type="NCBI Taxonomy" id="453817"/>
    <lineage>
        <taxon>Bacteria</taxon>
        <taxon>Pseudomonadati</taxon>
        <taxon>Pseudomonadota</taxon>
        <taxon>Betaproteobacteria</taxon>
        <taxon>Burkholderiales</taxon>
        <taxon>Oxalobacteraceae</taxon>
        <taxon>Telluria group</taxon>
        <taxon>Massilia</taxon>
    </lineage>
</organism>
<dbReference type="RefSeq" id="WP_379773797.1">
    <property type="nucleotide sequence ID" value="NZ_JBHSMZ010000016.1"/>
</dbReference>
<accession>A0ABW0S1M4</accession>